<keyword evidence="2" id="KW-1185">Reference proteome</keyword>
<dbReference type="InterPro" id="IPR027417">
    <property type="entry name" value="P-loop_NTPase"/>
</dbReference>
<evidence type="ECO:0008006" key="3">
    <source>
        <dbReference type="Google" id="ProtNLM"/>
    </source>
</evidence>
<dbReference type="Proteomes" id="UP000029585">
    <property type="component" value="Unassembled WGS sequence"/>
</dbReference>
<dbReference type="GO" id="GO:0005524">
    <property type="term" value="F:ATP binding"/>
    <property type="evidence" value="ECO:0007669"/>
    <property type="project" value="InterPro"/>
</dbReference>
<dbReference type="CDD" id="cd00882">
    <property type="entry name" value="Ras_like_GTPase"/>
    <property type="match status" value="1"/>
</dbReference>
<dbReference type="HOGENOM" id="CLU_113298_0_0_9"/>
<dbReference type="eggNOG" id="COG4917">
    <property type="taxonomic scope" value="Bacteria"/>
</dbReference>
<name>A0A096BA11_FLAPL</name>
<dbReference type="GeneID" id="63972420"/>
<accession>A0A096BA11</accession>
<sequence length="179" mass="19829">MKKIILMGRSECGKTTLTQALKGDVIHYHKTQYINHYDVVIDTPGEYAENASLAKALALYTYEADVVGLLLSSTEPYSLYPPCVTACCNRPVIGIVTQIDHPDGDPDRAQGWLELAGCHPIFRVSSYTGEGIWQILNYLREPGDILPWDSEQAAERPRVVLSNKYGRLPEEGGGHPQTV</sequence>
<dbReference type="Pfam" id="PF10662">
    <property type="entry name" value="PduV-EutP"/>
    <property type="match status" value="1"/>
</dbReference>
<evidence type="ECO:0000313" key="2">
    <source>
        <dbReference type="Proteomes" id="UP000029585"/>
    </source>
</evidence>
<dbReference type="GO" id="GO:0006576">
    <property type="term" value="P:biogenic amine metabolic process"/>
    <property type="evidence" value="ECO:0007669"/>
    <property type="project" value="InterPro"/>
</dbReference>
<dbReference type="InterPro" id="IPR012381">
    <property type="entry name" value="EutP_PduV"/>
</dbReference>
<dbReference type="AlphaFoldDB" id="A0A096BA11"/>
<dbReference type="SUPFAM" id="SSF52540">
    <property type="entry name" value="P-loop containing nucleoside triphosphate hydrolases"/>
    <property type="match status" value="1"/>
</dbReference>
<organism evidence="1 2">
    <name type="scientific">Flavonifractor plautii 1_3_50AFAA</name>
    <dbReference type="NCBI Taxonomy" id="742738"/>
    <lineage>
        <taxon>Bacteria</taxon>
        <taxon>Bacillati</taxon>
        <taxon>Bacillota</taxon>
        <taxon>Clostridia</taxon>
        <taxon>Eubacteriales</taxon>
        <taxon>Oscillospiraceae</taxon>
        <taxon>Flavonifractor</taxon>
    </lineage>
</organism>
<dbReference type="PANTHER" id="PTHR40453">
    <property type="entry name" value="PROTEIN YOEF"/>
    <property type="match status" value="1"/>
</dbReference>
<dbReference type="PANTHER" id="PTHR40453:SF1">
    <property type="entry name" value="PROTEIN YOEF"/>
    <property type="match status" value="1"/>
</dbReference>
<protein>
    <recommendedName>
        <fullName evidence="3">Ethanolamine utilization protein, EutP</fullName>
    </recommendedName>
</protein>
<reference evidence="1 2" key="1">
    <citation type="submission" date="2011-08" db="EMBL/GenBank/DDBJ databases">
        <title>The Genome Sequence of Clostridium orbiscindens 1_3_50AFAA.</title>
        <authorList>
            <consortium name="The Broad Institute Genome Sequencing Platform"/>
            <person name="Earl A."/>
            <person name="Ward D."/>
            <person name="Feldgarden M."/>
            <person name="Gevers D."/>
            <person name="Daigneault M."/>
            <person name="Strauss J."/>
            <person name="Allen-Vercoe E."/>
            <person name="Young S.K."/>
            <person name="Zeng Q."/>
            <person name="Gargeya S."/>
            <person name="Fitzgerald M."/>
            <person name="Haas B."/>
            <person name="Abouelleil A."/>
            <person name="Alvarado L."/>
            <person name="Arachchi H.M."/>
            <person name="Berlin A."/>
            <person name="Brown A."/>
            <person name="Chapman S.B."/>
            <person name="Chen Z."/>
            <person name="Dunbar C."/>
            <person name="Freedman E."/>
            <person name="Gearin G."/>
            <person name="Gellesch M."/>
            <person name="Goldberg J."/>
            <person name="Griggs A."/>
            <person name="Gujja S."/>
            <person name="Heiman D."/>
            <person name="Howarth C."/>
            <person name="Larson L."/>
            <person name="Lui A."/>
            <person name="MacDonald P.J.P."/>
            <person name="Montmayeur A."/>
            <person name="Murphy C."/>
            <person name="Neiman D."/>
            <person name="Pearson M."/>
            <person name="Priest M."/>
            <person name="Roberts A."/>
            <person name="Saif S."/>
            <person name="Shea T."/>
            <person name="Shenoy N."/>
            <person name="Sisk P."/>
            <person name="Stolte C."/>
            <person name="Sykes S."/>
            <person name="Wortman J."/>
            <person name="Nusbaum C."/>
            <person name="Birren B."/>
        </authorList>
    </citation>
    <scope>NUCLEOTIDE SEQUENCE [LARGE SCALE GENOMIC DNA]</scope>
    <source>
        <strain evidence="1 2">1_3_50AFAA</strain>
    </source>
</reference>
<dbReference type="RefSeq" id="WP_007494496.1">
    <property type="nucleotide sequence ID" value="NZ_KN174162.1"/>
</dbReference>
<evidence type="ECO:0000313" key="1">
    <source>
        <dbReference type="EMBL" id="KGF56253.1"/>
    </source>
</evidence>
<gene>
    <name evidence="1" type="ORF">HMPREF9460_01168</name>
</gene>
<proteinExistence type="predicted"/>
<dbReference type="PATRIC" id="fig|742738.3.peg.1210"/>
<dbReference type="EMBL" id="ADLO01000045">
    <property type="protein sequence ID" value="KGF56253.1"/>
    <property type="molecule type" value="Genomic_DNA"/>
</dbReference>
<dbReference type="Gene3D" id="3.40.50.300">
    <property type="entry name" value="P-loop containing nucleotide triphosphate hydrolases"/>
    <property type="match status" value="1"/>
</dbReference>
<comment type="caution">
    <text evidence="1">The sequence shown here is derived from an EMBL/GenBank/DDBJ whole genome shotgun (WGS) entry which is preliminary data.</text>
</comment>